<feature type="domain" description="Lon N-terminal" evidence="1">
    <location>
        <begin position="5"/>
        <end position="203"/>
    </location>
</feature>
<keyword evidence="3" id="KW-1185">Reference proteome</keyword>
<dbReference type="Proteomes" id="UP000265719">
    <property type="component" value="Chromosome"/>
</dbReference>
<dbReference type="Pfam" id="PF02190">
    <property type="entry name" value="LON_substr_bdg"/>
    <property type="match status" value="1"/>
</dbReference>
<dbReference type="OrthoDB" id="25394at2"/>
<dbReference type="KEGG" id="thao:NI17_003205"/>
<dbReference type="Gene3D" id="2.30.130.40">
    <property type="entry name" value="LON domain-like"/>
    <property type="match status" value="1"/>
</dbReference>
<dbReference type="InterPro" id="IPR003111">
    <property type="entry name" value="Lon_prtase_N"/>
</dbReference>
<dbReference type="InterPro" id="IPR015947">
    <property type="entry name" value="PUA-like_sf"/>
</dbReference>
<dbReference type="InterPro" id="IPR046336">
    <property type="entry name" value="Lon_prtase_N_sf"/>
</dbReference>
<dbReference type="AlphaFoldDB" id="A0A399G5F7"/>
<gene>
    <name evidence="2" type="ORF">NI17_003205</name>
</gene>
<accession>A0A399G5F7</accession>
<dbReference type="PANTHER" id="PTHR46732:SF8">
    <property type="entry name" value="ATP-DEPENDENT PROTEASE LA (LON) DOMAIN PROTEIN"/>
    <property type="match status" value="1"/>
</dbReference>
<proteinExistence type="predicted"/>
<reference evidence="2" key="1">
    <citation type="submission" date="2020-10" db="EMBL/GenBank/DDBJ databases">
        <title>De novo genome project of the cellulose decomposer Thermobifida halotolerans type strain.</title>
        <authorList>
            <person name="Nagy I."/>
            <person name="Horvath B."/>
            <person name="Kukolya J."/>
            <person name="Nagy I."/>
            <person name="Orsini M."/>
        </authorList>
    </citation>
    <scope>NUCLEOTIDE SEQUENCE</scope>
    <source>
        <strain evidence="2">DSM 44931</strain>
    </source>
</reference>
<evidence type="ECO:0000313" key="3">
    <source>
        <dbReference type="Proteomes" id="UP000265719"/>
    </source>
</evidence>
<organism evidence="2 3">
    <name type="scientific">Thermobifida halotolerans</name>
    <dbReference type="NCBI Taxonomy" id="483545"/>
    <lineage>
        <taxon>Bacteria</taxon>
        <taxon>Bacillati</taxon>
        <taxon>Actinomycetota</taxon>
        <taxon>Actinomycetes</taxon>
        <taxon>Streptosporangiales</taxon>
        <taxon>Nocardiopsidaceae</taxon>
        <taxon>Thermobifida</taxon>
    </lineage>
</organism>
<protein>
    <submittedName>
        <fullName evidence="2">LON peptidase substrate-binding domain-containing protein</fullName>
    </submittedName>
</protein>
<evidence type="ECO:0000259" key="1">
    <source>
        <dbReference type="PROSITE" id="PS51787"/>
    </source>
</evidence>
<dbReference type="SUPFAM" id="SSF88697">
    <property type="entry name" value="PUA domain-like"/>
    <property type="match status" value="1"/>
</dbReference>
<dbReference type="PANTHER" id="PTHR46732">
    <property type="entry name" value="ATP-DEPENDENT PROTEASE LA (LON) DOMAIN PROTEIN"/>
    <property type="match status" value="1"/>
</dbReference>
<dbReference type="PROSITE" id="PS51787">
    <property type="entry name" value="LON_N"/>
    <property type="match status" value="1"/>
</dbReference>
<sequence length="225" mass="24848">MSTRLPLFPLGSVLFPGLTLALHVFEDRYLRLVDDLMALPADRPRSFGVVGIRLGHEVGERAAHQMADVGCVAEISAVQHRSDSGLDLVVTGVARFRVEELVEPDEETPYLRAEVSSLPDEIGADAEVWNERVARRFTVYRERLDRIGVSVGETVDLPDKPLELSYSVADALVLDMSDKQALLEAEDAAARLELAAGLLRRENRVLSALRLLPAGRFPQQVINLN</sequence>
<dbReference type="SMART" id="SM00464">
    <property type="entry name" value="LON"/>
    <property type="match status" value="1"/>
</dbReference>
<dbReference type="Gene3D" id="1.20.58.1480">
    <property type="match status" value="1"/>
</dbReference>
<name>A0A399G5F7_9ACTN</name>
<dbReference type="RefSeq" id="WP_068689550.1">
    <property type="nucleotide sequence ID" value="NZ_CP063196.1"/>
</dbReference>
<dbReference type="EMBL" id="CP063196">
    <property type="protein sequence ID" value="UOE20265.1"/>
    <property type="molecule type" value="Genomic_DNA"/>
</dbReference>
<evidence type="ECO:0000313" key="2">
    <source>
        <dbReference type="EMBL" id="UOE20265.1"/>
    </source>
</evidence>